<keyword evidence="3" id="KW-1185">Reference proteome</keyword>
<dbReference type="Proteomes" id="UP000270924">
    <property type="component" value="Unassembled WGS sequence"/>
</dbReference>
<evidence type="ECO:0000313" key="2">
    <source>
        <dbReference type="EMBL" id="VDM14176.1"/>
    </source>
</evidence>
<accession>A0A3P7E4A3</accession>
<organism evidence="2 3">
    <name type="scientific">Wuchereria bancrofti</name>
    <dbReference type="NCBI Taxonomy" id="6293"/>
    <lineage>
        <taxon>Eukaryota</taxon>
        <taxon>Metazoa</taxon>
        <taxon>Ecdysozoa</taxon>
        <taxon>Nematoda</taxon>
        <taxon>Chromadorea</taxon>
        <taxon>Rhabditida</taxon>
        <taxon>Spirurina</taxon>
        <taxon>Spiruromorpha</taxon>
        <taxon>Filarioidea</taxon>
        <taxon>Onchocercidae</taxon>
        <taxon>Wuchereria</taxon>
    </lineage>
</organism>
<dbReference type="OrthoDB" id="5857585at2759"/>
<name>A0A3P7E4A3_WUCBA</name>
<keyword evidence="1" id="KW-0175">Coiled coil</keyword>
<dbReference type="AlphaFoldDB" id="A0A3P7E4A3"/>
<gene>
    <name evidence="2" type="ORF">WBA_LOCUS7562</name>
</gene>
<dbReference type="InParanoid" id="A0A3P7E4A3"/>
<dbReference type="EMBL" id="UYWW01005484">
    <property type="protein sequence ID" value="VDM14176.1"/>
    <property type="molecule type" value="Genomic_DNA"/>
</dbReference>
<proteinExistence type="predicted"/>
<feature type="coiled-coil region" evidence="1">
    <location>
        <begin position="155"/>
        <end position="190"/>
    </location>
</feature>
<evidence type="ECO:0000256" key="1">
    <source>
        <dbReference type="SAM" id="Coils"/>
    </source>
</evidence>
<evidence type="ECO:0000313" key="3">
    <source>
        <dbReference type="Proteomes" id="UP000270924"/>
    </source>
</evidence>
<sequence length="243" mass="28240">MVEEDKSSIRKSVINMAKDDAIKANALEQEKSKQNARKFGIVNALSAKFNSQESKSDAYTYKRSRLLAKKDDERPKRTYASIIKPIINDNFDKQIEEIRMKMRTGSKMLSSQFTELKKGIAMVVDDARRTILEQKHQQLLIEADQTFGKIGDDFKKWKENRIIEHQKELKKQEEKLHREKEAKMGEVKNDSTMAQTANEPKKTVRRLKLSKQVEMANTLPNSVTKCKTIKSGYFFNTFLFRLL</sequence>
<protein>
    <submittedName>
        <fullName evidence="2">Uncharacterized protein</fullName>
    </submittedName>
</protein>
<reference evidence="2 3" key="1">
    <citation type="submission" date="2018-11" db="EMBL/GenBank/DDBJ databases">
        <authorList>
            <consortium name="Pathogen Informatics"/>
        </authorList>
    </citation>
    <scope>NUCLEOTIDE SEQUENCE [LARGE SCALE GENOMIC DNA]</scope>
</reference>